<reference evidence="2 3" key="1">
    <citation type="submission" date="2018-06" db="EMBL/GenBank/DDBJ databases">
        <authorList>
            <consortium name="Pathogen Informatics"/>
            <person name="Doyle S."/>
        </authorList>
    </citation>
    <scope>NUCLEOTIDE SEQUENCE [LARGE SCALE GENOMIC DNA]</scope>
    <source>
        <strain evidence="2 3">NCTC13492</strain>
    </source>
</reference>
<protein>
    <submittedName>
        <fullName evidence="2">Succinic semialdehyde dehydrogenase</fullName>
    </submittedName>
</protein>
<dbReference type="SUPFAM" id="SSF53720">
    <property type="entry name" value="ALDH-like"/>
    <property type="match status" value="1"/>
</dbReference>
<dbReference type="EMBL" id="UAWB01000002">
    <property type="protein sequence ID" value="SQB26960.1"/>
    <property type="molecule type" value="Genomic_DNA"/>
</dbReference>
<accession>A0A2X2XKT1</accession>
<evidence type="ECO:0000313" key="2">
    <source>
        <dbReference type="EMBL" id="SQB26960.1"/>
    </source>
</evidence>
<dbReference type="RefSeq" id="WP_089734272.1">
    <property type="nucleotide sequence ID" value="NZ_FNEG01000001.1"/>
</dbReference>
<dbReference type="Proteomes" id="UP000251670">
    <property type="component" value="Unassembled WGS sequence"/>
</dbReference>
<sequence length="66" mass="7615">MSLQKRIIVQELIAEQFLNRVLRLFDSLKIDDPMNPDTDIPPLSSENAVEEDAEMKLYVLILNQLS</sequence>
<dbReference type="InterPro" id="IPR016161">
    <property type="entry name" value="Ald_DH/histidinol_DH"/>
</dbReference>
<dbReference type="Pfam" id="PF00171">
    <property type="entry name" value="Aldedh"/>
    <property type="match status" value="1"/>
</dbReference>
<feature type="domain" description="Aldehyde dehydrogenase" evidence="1">
    <location>
        <begin position="5"/>
        <end position="51"/>
    </location>
</feature>
<evidence type="ECO:0000313" key="3">
    <source>
        <dbReference type="Proteomes" id="UP000251670"/>
    </source>
</evidence>
<evidence type="ECO:0000259" key="1">
    <source>
        <dbReference type="Pfam" id="PF00171"/>
    </source>
</evidence>
<dbReference type="InterPro" id="IPR016163">
    <property type="entry name" value="Ald_DH_C"/>
</dbReference>
<dbReference type="Gene3D" id="3.40.309.10">
    <property type="entry name" value="Aldehyde Dehydrogenase, Chain A, domain 2"/>
    <property type="match status" value="1"/>
</dbReference>
<dbReference type="AlphaFoldDB" id="A0A2X2XKT1"/>
<dbReference type="InterPro" id="IPR015590">
    <property type="entry name" value="Aldehyde_DH_dom"/>
</dbReference>
<proteinExistence type="predicted"/>
<organism evidence="2 3">
    <name type="scientific">Chryseobacterium jejuense</name>
    <dbReference type="NCBI Taxonomy" id="445960"/>
    <lineage>
        <taxon>Bacteria</taxon>
        <taxon>Pseudomonadati</taxon>
        <taxon>Bacteroidota</taxon>
        <taxon>Flavobacteriia</taxon>
        <taxon>Flavobacteriales</taxon>
        <taxon>Weeksellaceae</taxon>
        <taxon>Chryseobacterium group</taxon>
        <taxon>Chryseobacterium</taxon>
    </lineage>
</organism>
<gene>
    <name evidence="2" type="ORF">NCTC13492_00640</name>
</gene>
<name>A0A2X2XKT1_CHRJE</name>
<dbReference type="GO" id="GO:0016620">
    <property type="term" value="F:oxidoreductase activity, acting on the aldehyde or oxo group of donors, NAD or NADP as acceptor"/>
    <property type="evidence" value="ECO:0007669"/>
    <property type="project" value="InterPro"/>
</dbReference>